<dbReference type="PROSITE" id="PS51078">
    <property type="entry name" value="ICLR_ED"/>
    <property type="match status" value="1"/>
</dbReference>
<evidence type="ECO:0000256" key="1">
    <source>
        <dbReference type="ARBA" id="ARBA00023015"/>
    </source>
</evidence>
<keyword evidence="2" id="KW-0238">DNA-binding</keyword>
<feature type="domain" description="IclR-ED" evidence="5">
    <location>
        <begin position="74"/>
        <end position="258"/>
    </location>
</feature>
<dbReference type="SMART" id="SM00346">
    <property type="entry name" value="HTH_ICLR"/>
    <property type="match status" value="1"/>
</dbReference>
<feature type="domain" description="HTH iclR-type" evidence="4">
    <location>
        <begin position="11"/>
        <end position="73"/>
    </location>
</feature>
<dbReference type="SUPFAM" id="SSF46785">
    <property type="entry name" value="Winged helix' DNA-binding domain"/>
    <property type="match status" value="1"/>
</dbReference>
<organism evidence="6 7">
    <name type="scientific">Paenibacillus hemerocallicola</name>
    <dbReference type="NCBI Taxonomy" id="1172614"/>
    <lineage>
        <taxon>Bacteria</taxon>
        <taxon>Bacillati</taxon>
        <taxon>Bacillota</taxon>
        <taxon>Bacilli</taxon>
        <taxon>Bacillales</taxon>
        <taxon>Paenibacillaceae</taxon>
        <taxon>Paenibacillus</taxon>
    </lineage>
</organism>
<dbReference type="InterPro" id="IPR050707">
    <property type="entry name" value="HTH_MetabolicPath_Reg"/>
</dbReference>
<dbReference type="RefSeq" id="WP_139605297.1">
    <property type="nucleotide sequence ID" value="NZ_VDCQ01000046.1"/>
</dbReference>
<name>A0A5C4T2J3_9BACL</name>
<dbReference type="EMBL" id="VDCQ01000046">
    <property type="protein sequence ID" value="TNJ63243.1"/>
    <property type="molecule type" value="Genomic_DNA"/>
</dbReference>
<protein>
    <submittedName>
        <fullName evidence="6">IclR family transcriptional regulator</fullName>
    </submittedName>
</protein>
<dbReference type="Gene3D" id="3.30.450.40">
    <property type="match status" value="1"/>
</dbReference>
<keyword evidence="3" id="KW-0804">Transcription</keyword>
<dbReference type="InterPro" id="IPR036388">
    <property type="entry name" value="WH-like_DNA-bd_sf"/>
</dbReference>
<evidence type="ECO:0000256" key="2">
    <source>
        <dbReference type="ARBA" id="ARBA00023125"/>
    </source>
</evidence>
<evidence type="ECO:0000259" key="5">
    <source>
        <dbReference type="PROSITE" id="PS51078"/>
    </source>
</evidence>
<accession>A0A5C4T2J3</accession>
<evidence type="ECO:0000256" key="3">
    <source>
        <dbReference type="ARBA" id="ARBA00023163"/>
    </source>
</evidence>
<dbReference type="PROSITE" id="PS51077">
    <property type="entry name" value="HTH_ICLR"/>
    <property type="match status" value="1"/>
</dbReference>
<dbReference type="InterPro" id="IPR029016">
    <property type="entry name" value="GAF-like_dom_sf"/>
</dbReference>
<dbReference type="GO" id="GO:0045892">
    <property type="term" value="P:negative regulation of DNA-templated transcription"/>
    <property type="evidence" value="ECO:0007669"/>
    <property type="project" value="TreeGrafter"/>
</dbReference>
<dbReference type="SUPFAM" id="SSF55781">
    <property type="entry name" value="GAF domain-like"/>
    <property type="match status" value="1"/>
</dbReference>
<evidence type="ECO:0000313" key="6">
    <source>
        <dbReference type="EMBL" id="TNJ63243.1"/>
    </source>
</evidence>
<dbReference type="Gene3D" id="1.10.10.10">
    <property type="entry name" value="Winged helix-like DNA-binding domain superfamily/Winged helix DNA-binding domain"/>
    <property type="match status" value="1"/>
</dbReference>
<dbReference type="InterPro" id="IPR036390">
    <property type="entry name" value="WH_DNA-bd_sf"/>
</dbReference>
<keyword evidence="7" id="KW-1185">Reference proteome</keyword>
<gene>
    <name evidence="6" type="ORF">FE784_26645</name>
</gene>
<sequence length="263" mass="29138">MKSEQSTAMLTQSVTRALGILSCFTNEYPELRVIDFAKMLNLTQSNVSRLLTTMVSLGYVIKDDSTGYYRLGNEIITLGGIALNHYEIRKQALPELYEAEKKTGFDANLAILDRGTLFYLAHVDSYTSPRMYTFIGRRNPLHCTAIGKVLLAYGNADEAEQLLSNEPLKAYTERTVTDKAVLYEQFGQIRKKGYAVEEEELALGRACLAAPVVGRTGKVVAGISISGALSKMNLAERERELASVLVEMVDRVSMKMGHISATY</sequence>
<dbReference type="Pfam" id="PF01614">
    <property type="entry name" value="IclR_C"/>
    <property type="match status" value="1"/>
</dbReference>
<evidence type="ECO:0000313" key="7">
    <source>
        <dbReference type="Proteomes" id="UP000307943"/>
    </source>
</evidence>
<keyword evidence="1" id="KW-0805">Transcription regulation</keyword>
<dbReference type="PANTHER" id="PTHR30136">
    <property type="entry name" value="HELIX-TURN-HELIX TRANSCRIPTIONAL REGULATOR, ICLR FAMILY"/>
    <property type="match status" value="1"/>
</dbReference>
<comment type="caution">
    <text evidence="6">The sequence shown here is derived from an EMBL/GenBank/DDBJ whole genome shotgun (WGS) entry which is preliminary data.</text>
</comment>
<dbReference type="Proteomes" id="UP000307943">
    <property type="component" value="Unassembled WGS sequence"/>
</dbReference>
<proteinExistence type="predicted"/>
<dbReference type="PANTHER" id="PTHR30136:SF24">
    <property type="entry name" value="HTH-TYPE TRANSCRIPTIONAL REPRESSOR ALLR"/>
    <property type="match status" value="1"/>
</dbReference>
<reference evidence="6 7" key="1">
    <citation type="submission" date="2019-05" db="EMBL/GenBank/DDBJ databases">
        <title>We sequenced the genome of Paenibacillus hemerocallicola KCTC 33185 for further insight into its adaptation and study the phylogeny of Paenibacillus.</title>
        <authorList>
            <person name="Narsing Rao M.P."/>
        </authorList>
    </citation>
    <scope>NUCLEOTIDE SEQUENCE [LARGE SCALE GENOMIC DNA]</scope>
    <source>
        <strain evidence="6 7">KCTC 33185</strain>
    </source>
</reference>
<evidence type="ECO:0000259" key="4">
    <source>
        <dbReference type="PROSITE" id="PS51077"/>
    </source>
</evidence>
<dbReference type="OrthoDB" id="9791752at2"/>
<dbReference type="InterPro" id="IPR014757">
    <property type="entry name" value="Tscrpt_reg_IclR_C"/>
</dbReference>
<dbReference type="GO" id="GO:0003700">
    <property type="term" value="F:DNA-binding transcription factor activity"/>
    <property type="evidence" value="ECO:0007669"/>
    <property type="project" value="TreeGrafter"/>
</dbReference>
<dbReference type="GO" id="GO:0003677">
    <property type="term" value="F:DNA binding"/>
    <property type="evidence" value="ECO:0007669"/>
    <property type="project" value="UniProtKB-KW"/>
</dbReference>
<dbReference type="InterPro" id="IPR005471">
    <property type="entry name" value="Tscrpt_reg_IclR_N"/>
</dbReference>
<dbReference type="AlphaFoldDB" id="A0A5C4T2J3"/>
<dbReference type="Pfam" id="PF09339">
    <property type="entry name" value="HTH_IclR"/>
    <property type="match status" value="1"/>
</dbReference>